<dbReference type="Proteomes" id="UP000634136">
    <property type="component" value="Unassembled WGS sequence"/>
</dbReference>
<reference evidence="1" key="1">
    <citation type="submission" date="2020-09" db="EMBL/GenBank/DDBJ databases">
        <title>Genome-Enabled Discovery of Anthraquinone Biosynthesis in Senna tora.</title>
        <authorList>
            <person name="Kang S.-H."/>
            <person name="Pandey R.P."/>
            <person name="Lee C.-M."/>
            <person name="Sim J.-S."/>
            <person name="Jeong J.-T."/>
            <person name="Choi B.-S."/>
            <person name="Jung M."/>
            <person name="Ginzburg D."/>
            <person name="Zhao K."/>
            <person name="Won S.Y."/>
            <person name="Oh T.-J."/>
            <person name="Yu Y."/>
            <person name="Kim N.-H."/>
            <person name="Lee O.R."/>
            <person name="Lee T.-H."/>
            <person name="Bashyal P."/>
            <person name="Kim T.-S."/>
            <person name="Lee W.-H."/>
            <person name="Kawkins C."/>
            <person name="Kim C.-K."/>
            <person name="Kim J.S."/>
            <person name="Ahn B.O."/>
            <person name="Rhee S.Y."/>
            <person name="Sohng J.K."/>
        </authorList>
    </citation>
    <scope>NUCLEOTIDE SEQUENCE</scope>
    <source>
        <tissue evidence="1">Leaf</tissue>
    </source>
</reference>
<protein>
    <submittedName>
        <fullName evidence="1">Uncharacterized protein</fullName>
    </submittedName>
</protein>
<comment type="caution">
    <text evidence="1">The sequence shown here is derived from an EMBL/GenBank/DDBJ whole genome shotgun (WGS) entry which is preliminary data.</text>
</comment>
<sequence length="23" mass="2588">MGFDTQNPLDLANLMYGLPTQTF</sequence>
<proteinExistence type="predicted"/>
<evidence type="ECO:0000313" key="2">
    <source>
        <dbReference type="Proteomes" id="UP000634136"/>
    </source>
</evidence>
<keyword evidence="2" id="KW-1185">Reference proteome</keyword>
<evidence type="ECO:0000313" key="1">
    <source>
        <dbReference type="EMBL" id="KAF7835946.1"/>
    </source>
</evidence>
<name>A0A835C9V8_9FABA</name>
<dbReference type="AlphaFoldDB" id="A0A835C9V8"/>
<organism evidence="1 2">
    <name type="scientific">Senna tora</name>
    <dbReference type="NCBI Taxonomy" id="362788"/>
    <lineage>
        <taxon>Eukaryota</taxon>
        <taxon>Viridiplantae</taxon>
        <taxon>Streptophyta</taxon>
        <taxon>Embryophyta</taxon>
        <taxon>Tracheophyta</taxon>
        <taxon>Spermatophyta</taxon>
        <taxon>Magnoliopsida</taxon>
        <taxon>eudicotyledons</taxon>
        <taxon>Gunneridae</taxon>
        <taxon>Pentapetalae</taxon>
        <taxon>rosids</taxon>
        <taxon>fabids</taxon>
        <taxon>Fabales</taxon>
        <taxon>Fabaceae</taxon>
        <taxon>Caesalpinioideae</taxon>
        <taxon>Cassia clade</taxon>
        <taxon>Senna</taxon>
    </lineage>
</organism>
<dbReference type="EMBL" id="JAAIUW010000004">
    <property type="protein sequence ID" value="KAF7835946.1"/>
    <property type="molecule type" value="Genomic_DNA"/>
</dbReference>
<accession>A0A835C9V8</accession>
<gene>
    <name evidence="1" type="ORF">G2W53_010805</name>
</gene>